<organism evidence="1 2">
    <name type="scientific">Selenomonas sputigena (strain ATCC 35185 / DSM 20758 / CCUG 44933 / VPI D19B-28)</name>
    <dbReference type="NCBI Taxonomy" id="546271"/>
    <lineage>
        <taxon>Bacteria</taxon>
        <taxon>Bacillati</taxon>
        <taxon>Bacillota</taxon>
        <taxon>Negativicutes</taxon>
        <taxon>Selenomonadales</taxon>
        <taxon>Selenomonadaceae</taxon>
        <taxon>Selenomonas</taxon>
    </lineage>
</organism>
<evidence type="ECO:0000313" key="2">
    <source>
        <dbReference type="Proteomes" id="UP000003505"/>
    </source>
</evidence>
<comment type="caution">
    <text evidence="1">The sequence shown here is derived from an EMBL/GenBank/DDBJ whole genome shotgun (WGS) entry which is preliminary data.</text>
</comment>
<dbReference type="AlphaFoldDB" id="C9LTA7"/>
<protein>
    <submittedName>
        <fullName evidence="1">Uncharacterized protein</fullName>
    </submittedName>
</protein>
<sequence length="44" mass="5150">MIFWSKLLRIFALVPLPLRSANFFGARKKRGYFQFIGNIKFSGI</sequence>
<gene>
    <name evidence="1" type="ORF">SELSPUOL_00689</name>
</gene>
<name>C9LTA7_SELS3</name>
<reference evidence="1 2" key="1">
    <citation type="submission" date="2009-09" db="EMBL/GenBank/DDBJ databases">
        <authorList>
            <person name="Weinstock G."/>
            <person name="Sodergren E."/>
            <person name="Clifton S."/>
            <person name="Fulton L."/>
            <person name="Fulton B."/>
            <person name="Courtney L."/>
            <person name="Fronick C."/>
            <person name="Harrison M."/>
            <person name="Strong C."/>
            <person name="Farmer C."/>
            <person name="Delahaunty K."/>
            <person name="Markovic C."/>
            <person name="Hall O."/>
            <person name="Minx P."/>
            <person name="Tomlinson C."/>
            <person name="Mitreva M."/>
            <person name="Nelson J."/>
            <person name="Hou S."/>
            <person name="Wollam A."/>
            <person name="Pepin K.H."/>
            <person name="Johnson M."/>
            <person name="Bhonagiri V."/>
            <person name="Nash W.E."/>
            <person name="Warren W."/>
            <person name="Chinwalla A."/>
            <person name="Mardis E.R."/>
            <person name="Wilson R.K."/>
        </authorList>
    </citation>
    <scope>NUCLEOTIDE SEQUENCE [LARGE SCALE GENOMIC DNA]</scope>
    <source>
        <strain evidence="2">ATCC 35185 / DSM 20758 / VPI D19B-28</strain>
    </source>
</reference>
<dbReference type="EMBL" id="ACKP02000012">
    <property type="protein sequence ID" value="EEX77953.1"/>
    <property type="molecule type" value="Genomic_DNA"/>
</dbReference>
<proteinExistence type="predicted"/>
<dbReference type="Proteomes" id="UP000003505">
    <property type="component" value="Unassembled WGS sequence"/>
</dbReference>
<evidence type="ECO:0000313" key="1">
    <source>
        <dbReference type="EMBL" id="EEX77953.1"/>
    </source>
</evidence>
<accession>C9LTA7</accession>